<name>A0A1S3CXG5_DIACI</name>
<dbReference type="InterPro" id="IPR009724">
    <property type="entry name" value="TMEM70"/>
</dbReference>
<dbReference type="GO" id="GO:0033615">
    <property type="term" value="P:mitochondrial proton-transporting ATP synthase complex assembly"/>
    <property type="evidence" value="ECO:0007669"/>
    <property type="project" value="TreeGrafter"/>
</dbReference>
<dbReference type="GO" id="GO:0031966">
    <property type="term" value="C:mitochondrial membrane"/>
    <property type="evidence" value="ECO:0007669"/>
    <property type="project" value="TreeGrafter"/>
</dbReference>
<dbReference type="RefSeq" id="XP_008469743.1">
    <property type="nucleotide sequence ID" value="XM_008471521.3"/>
</dbReference>
<reference evidence="4" key="1">
    <citation type="submission" date="2025-08" db="UniProtKB">
        <authorList>
            <consortium name="RefSeq"/>
        </authorList>
    </citation>
    <scope>IDENTIFICATION</scope>
</reference>
<evidence type="ECO:0000256" key="2">
    <source>
        <dbReference type="SAM" id="Phobius"/>
    </source>
</evidence>
<dbReference type="Proteomes" id="UP000079169">
    <property type="component" value="Unplaced"/>
</dbReference>
<proteinExistence type="inferred from homology"/>
<dbReference type="PaxDb" id="121845-A0A1S3CXG5"/>
<dbReference type="AlphaFoldDB" id="A0A1S3CXG5"/>
<comment type="similarity">
    <text evidence="1">Belongs to the TMEM70 family.</text>
</comment>
<dbReference type="KEGG" id="dci:103507079"/>
<dbReference type="InterPro" id="IPR045325">
    <property type="entry name" value="TMEM70/TMEM186/TMEM223"/>
</dbReference>
<protein>
    <submittedName>
        <fullName evidence="4">Transmembrane protein 70 homolog, mitochondrial</fullName>
    </submittedName>
</protein>
<dbReference type="Pfam" id="PF06979">
    <property type="entry name" value="TMEM70"/>
    <property type="match status" value="1"/>
</dbReference>
<evidence type="ECO:0000313" key="4">
    <source>
        <dbReference type="RefSeq" id="XP_008469743.1"/>
    </source>
</evidence>
<evidence type="ECO:0000256" key="1">
    <source>
        <dbReference type="ARBA" id="ARBA00005280"/>
    </source>
</evidence>
<dbReference type="STRING" id="121845.A0A1S3CXG5"/>
<feature type="transmembrane region" description="Helical" evidence="2">
    <location>
        <begin position="102"/>
        <end position="125"/>
    </location>
</feature>
<keyword evidence="2" id="KW-1133">Transmembrane helix</keyword>
<keyword evidence="3" id="KW-1185">Reference proteome</keyword>
<dbReference type="PANTHER" id="PTHR13281">
    <property type="entry name" value="TRANSMEMBRANE PROTEIN 70, MITOCHONDRIAL"/>
    <property type="match status" value="1"/>
</dbReference>
<keyword evidence="2" id="KW-0472">Membrane</keyword>
<dbReference type="PANTHER" id="PTHR13281:SF0">
    <property type="entry name" value="TRANSMEMBRANE PROTEIN 70, MITOCHONDRIAL"/>
    <property type="match status" value="1"/>
</dbReference>
<keyword evidence="2 4" id="KW-0812">Transmembrane</keyword>
<sequence length="221" mass="24974">MLSRSLYFSAKICLNQTSTNLLLLKQADKQVFNLARHFTVKSSHSQASRVDKENKNDILIYEGPLASKIRLAKLFSLSSSMIGLSLQPILYQKTLEAGTGLAVTIGGAIFLGFFTFVTPVLLHLVSRKYVSHLFYNPNTDEFTASTYNIFLIPKLTIFKAIDVTRPDLPTMFASFYVRGKPLFVDPENFTDIELYKKMMGYDKPVDLKLSKPELNKPANFK</sequence>
<organism evidence="3 4">
    <name type="scientific">Diaphorina citri</name>
    <name type="common">Asian citrus psyllid</name>
    <dbReference type="NCBI Taxonomy" id="121845"/>
    <lineage>
        <taxon>Eukaryota</taxon>
        <taxon>Metazoa</taxon>
        <taxon>Ecdysozoa</taxon>
        <taxon>Arthropoda</taxon>
        <taxon>Hexapoda</taxon>
        <taxon>Insecta</taxon>
        <taxon>Pterygota</taxon>
        <taxon>Neoptera</taxon>
        <taxon>Paraneoptera</taxon>
        <taxon>Hemiptera</taxon>
        <taxon>Sternorrhyncha</taxon>
        <taxon>Psylloidea</taxon>
        <taxon>Psyllidae</taxon>
        <taxon>Diaphorininae</taxon>
        <taxon>Diaphorina</taxon>
    </lineage>
</organism>
<evidence type="ECO:0000313" key="3">
    <source>
        <dbReference type="Proteomes" id="UP000079169"/>
    </source>
</evidence>
<gene>
    <name evidence="4" type="primary">LOC103507079</name>
</gene>
<dbReference type="OMA" id="NQATDEY"/>
<accession>A0A1S3CXG5</accession>
<dbReference type="GeneID" id="103507079"/>